<dbReference type="InterPro" id="IPR035979">
    <property type="entry name" value="RBD_domain_sf"/>
</dbReference>
<gene>
    <name evidence="6" type="ORF">PTTT1_LOCUS26338</name>
</gene>
<dbReference type="SMART" id="SM00361">
    <property type="entry name" value="RRM_1"/>
    <property type="match status" value="1"/>
</dbReference>
<dbReference type="CDD" id="cd12232">
    <property type="entry name" value="RRM3_U2AF65"/>
    <property type="match status" value="1"/>
</dbReference>
<sequence length="109" mass="12033">MAAQTPALPQVVSRVVELQNMLSDEDLVDEQAYQEVLEDTREECSQFGKLISVVIPKKGETGEGKIFLEYETTNDAAQAIQALEGRTFDGRRVQATSCAEAKFVAMDYA</sequence>
<dbReference type="AlphaFoldDB" id="A0A8J9SAI6"/>
<dbReference type="SUPFAM" id="SSF54928">
    <property type="entry name" value="RNA-binding domain, RBD"/>
    <property type="match status" value="1"/>
</dbReference>
<dbReference type="PROSITE" id="PS50102">
    <property type="entry name" value="RRM"/>
    <property type="match status" value="1"/>
</dbReference>
<keyword evidence="3" id="KW-0508">mRNA splicing</keyword>
<evidence type="ECO:0000256" key="3">
    <source>
        <dbReference type="ARBA" id="ARBA00023187"/>
    </source>
</evidence>
<dbReference type="InterPro" id="IPR012677">
    <property type="entry name" value="Nucleotide-bd_a/b_plait_sf"/>
</dbReference>
<name>A0A8J9SAI6_PHATR</name>
<dbReference type="GO" id="GO:0006397">
    <property type="term" value="P:mRNA processing"/>
    <property type="evidence" value="ECO:0007669"/>
    <property type="project" value="UniProtKB-KW"/>
</dbReference>
<proteinExistence type="predicted"/>
<keyword evidence="2 4" id="KW-0694">RNA-binding</keyword>
<keyword evidence="1" id="KW-0507">mRNA processing</keyword>
<dbReference type="GO" id="GO:0008380">
    <property type="term" value="P:RNA splicing"/>
    <property type="evidence" value="ECO:0007669"/>
    <property type="project" value="UniProtKB-KW"/>
</dbReference>
<evidence type="ECO:0000313" key="6">
    <source>
        <dbReference type="EMBL" id="CAG9284564.1"/>
    </source>
</evidence>
<organism evidence="6">
    <name type="scientific">Phaeodactylum tricornutum</name>
    <name type="common">Diatom</name>
    <dbReference type="NCBI Taxonomy" id="2850"/>
    <lineage>
        <taxon>Eukaryota</taxon>
        <taxon>Sar</taxon>
        <taxon>Stramenopiles</taxon>
        <taxon>Ochrophyta</taxon>
        <taxon>Bacillariophyta</taxon>
        <taxon>Bacillariophyceae</taxon>
        <taxon>Bacillariophycidae</taxon>
        <taxon>Naviculales</taxon>
        <taxon>Phaeodactylaceae</taxon>
        <taxon>Phaeodactylum</taxon>
    </lineage>
</organism>
<evidence type="ECO:0000256" key="2">
    <source>
        <dbReference type="ARBA" id="ARBA00022884"/>
    </source>
</evidence>
<dbReference type="Proteomes" id="UP000836788">
    <property type="component" value="Chromosome 2"/>
</dbReference>
<protein>
    <recommendedName>
        <fullName evidence="5">RRM domain-containing protein</fullName>
    </recommendedName>
</protein>
<reference evidence="6" key="1">
    <citation type="submission" date="2022-02" db="EMBL/GenBank/DDBJ databases">
        <authorList>
            <person name="Giguere J D."/>
        </authorList>
    </citation>
    <scope>NUCLEOTIDE SEQUENCE</scope>
    <source>
        <strain evidence="6">CCAP 1055/1</strain>
    </source>
</reference>
<dbReference type="InterPro" id="IPR000504">
    <property type="entry name" value="RRM_dom"/>
</dbReference>
<dbReference type="Pfam" id="PF00076">
    <property type="entry name" value="RRM_1"/>
    <property type="match status" value="1"/>
</dbReference>
<dbReference type="GO" id="GO:0003723">
    <property type="term" value="F:RNA binding"/>
    <property type="evidence" value="ECO:0007669"/>
    <property type="project" value="UniProtKB-UniRule"/>
</dbReference>
<dbReference type="InterPro" id="IPR003954">
    <property type="entry name" value="RRM_euk-type"/>
</dbReference>
<accession>A0A8J9SAI6</accession>
<dbReference type="Gene3D" id="3.30.70.330">
    <property type="match status" value="1"/>
</dbReference>
<dbReference type="FunFam" id="3.30.70.330:FF:000097">
    <property type="entry name" value="U2 snRNP auxiliary factor large subunit"/>
    <property type="match status" value="1"/>
</dbReference>
<dbReference type="EMBL" id="OU594943">
    <property type="protein sequence ID" value="CAG9284564.1"/>
    <property type="molecule type" value="Genomic_DNA"/>
</dbReference>
<dbReference type="PANTHER" id="PTHR23139">
    <property type="entry name" value="RNA-BINDING PROTEIN"/>
    <property type="match status" value="1"/>
</dbReference>
<evidence type="ECO:0000259" key="5">
    <source>
        <dbReference type="PROSITE" id="PS50102"/>
    </source>
</evidence>
<feature type="domain" description="RRM" evidence="5">
    <location>
        <begin position="14"/>
        <end position="100"/>
    </location>
</feature>
<evidence type="ECO:0000256" key="1">
    <source>
        <dbReference type="ARBA" id="ARBA00022664"/>
    </source>
</evidence>
<evidence type="ECO:0000256" key="4">
    <source>
        <dbReference type="PROSITE-ProRule" id="PRU00176"/>
    </source>
</evidence>